<dbReference type="Proteomes" id="UP000185839">
    <property type="component" value="Unassembled WGS sequence"/>
</dbReference>
<dbReference type="GO" id="GO:0006412">
    <property type="term" value="P:translation"/>
    <property type="evidence" value="ECO:0007669"/>
    <property type="project" value="UniProtKB-UniRule"/>
</dbReference>
<feature type="region of interest" description="Disordered" evidence="4">
    <location>
        <begin position="152"/>
        <end position="204"/>
    </location>
</feature>
<evidence type="ECO:0000256" key="1">
    <source>
        <dbReference type="ARBA" id="ARBA00022980"/>
    </source>
</evidence>
<dbReference type="NCBIfam" id="TIGR00002">
    <property type="entry name" value="S16"/>
    <property type="match status" value="1"/>
</dbReference>
<dbReference type="GO" id="GO:0015935">
    <property type="term" value="C:small ribosomal subunit"/>
    <property type="evidence" value="ECO:0007669"/>
    <property type="project" value="TreeGrafter"/>
</dbReference>
<dbReference type="NCBIfam" id="NF011094">
    <property type="entry name" value="PRK14521.1"/>
    <property type="match status" value="1"/>
</dbReference>
<keyword evidence="1 3" id="KW-0689">Ribosomal protein</keyword>
<dbReference type="InterPro" id="IPR000307">
    <property type="entry name" value="Ribosomal_bS16"/>
</dbReference>
<keyword evidence="6" id="KW-1185">Reference proteome</keyword>
<dbReference type="AlphaFoldDB" id="A0A1N7J9Y5"/>
<evidence type="ECO:0000256" key="4">
    <source>
        <dbReference type="SAM" id="MobiDB-lite"/>
    </source>
</evidence>
<gene>
    <name evidence="3" type="primary">rpsP</name>
    <name evidence="5" type="ORF">SAMN05421789_101303</name>
</gene>
<feature type="compositionally biased region" description="Low complexity" evidence="4">
    <location>
        <begin position="170"/>
        <end position="196"/>
    </location>
</feature>
<evidence type="ECO:0000313" key="6">
    <source>
        <dbReference type="Proteomes" id="UP000185839"/>
    </source>
</evidence>
<dbReference type="OrthoDB" id="9807878at2"/>
<evidence type="ECO:0000256" key="2">
    <source>
        <dbReference type="ARBA" id="ARBA00023274"/>
    </source>
</evidence>
<dbReference type="STRING" id="713588.SAMN05421789_101303"/>
<proteinExistence type="inferred from homology"/>
<dbReference type="GO" id="GO:0005737">
    <property type="term" value="C:cytoplasm"/>
    <property type="evidence" value="ECO:0007669"/>
    <property type="project" value="UniProtKB-ARBA"/>
</dbReference>
<dbReference type="HAMAP" id="MF_00385">
    <property type="entry name" value="Ribosomal_bS16"/>
    <property type="match status" value="1"/>
</dbReference>
<dbReference type="Pfam" id="PF00886">
    <property type="entry name" value="Ribosomal_S16"/>
    <property type="match status" value="1"/>
</dbReference>
<name>A0A1N7J9Y5_9FLAO</name>
<evidence type="ECO:0000313" key="5">
    <source>
        <dbReference type="EMBL" id="SIS46046.1"/>
    </source>
</evidence>
<dbReference type="PANTHER" id="PTHR12919:SF20">
    <property type="entry name" value="SMALL RIBOSOMAL SUBUNIT PROTEIN BS16M"/>
    <property type="match status" value="1"/>
</dbReference>
<organism evidence="5 6">
    <name type="scientific">Kaistella chaponensis</name>
    <dbReference type="NCBI Taxonomy" id="713588"/>
    <lineage>
        <taxon>Bacteria</taxon>
        <taxon>Pseudomonadati</taxon>
        <taxon>Bacteroidota</taxon>
        <taxon>Flavobacteriia</taxon>
        <taxon>Flavobacteriales</taxon>
        <taxon>Weeksellaceae</taxon>
        <taxon>Chryseobacterium group</taxon>
        <taxon>Kaistella</taxon>
    </lineage>
</organism>
<dbReference type="InterPro" id="IPR023803">
    <property type="entry name" value="Ribosomal_bS16_dom_sf"/>
</dbReference>
<evidence type="ECO:0000256" key="3">
    <source>
        <dbReference type="HAMAP-Rule" id="MF_00385"/>
    </source>
</evidence>
<dbReference type="RefSeq" id="WP_076384650.1">
    <property type="nucleotide sequence ID" value="NZ_FTOI01000001.1"/>
</dbReference>
<dbReference type="SUPFAM" id="SSF54565">
    <property type="entry name" value="Ribosomal protein S16"/>
    <property type="match status" value="1"/>
</dbReference>
<reference evidence="6" key="1">
    <citation type="submission" date="2017-01" db="EMBL/GenBank/DDBJ databases">
        <authorList>
            <person name="Varghese N."/>
            <person name="Submissions S."/>
        </authorList>
    </citation>
    <scope>NUCLEOTIDE SEQUENCE [LARGE SCALE GENOMIC DNA]</scope>
    <source>
        <strain evidence="6">DSM 23145</strain>
    </source>
</reference>
<comment type="similarity">
    <text evidence="3">Belongs to the bacterial ribosomal protein bS16 family.</text>
</comment>
<feature type="compositionally biased region" description="Basic and acidic residues" evidence="4">
    <location>
        <begin position="152"/>
        <end position="169"/>
    </location>
</feature>
<dbReference type="GO" id="GO:0003735">
    <property type="term" value="F:structural constituent of ribosome"/>
    <property type="evidence" value="ECO:0007669"/>
    <property type="project" value="InterPro"/>
</dbReference>
<accession>A0A1N7J9Y5</accession>
<keyword evidence="2 3" id="KW-0687">Ribonucleoprotein</keyword>
<dbReference type="PANTHER" id="PTHR12919">
    <property type="entry name" value="30S RIBOSOMAL PROTEIN S16"/>
    <property type="match status" value="1"/>
</dbReference>
<dbReference type="EMBL" id="FTOI01000001">
    <property type="protein sequence ID" value="SIS46046.1"/>
    <property type="molecule type" value="Genomic_DNA"/>
</dbReference>
<dbReference type="Gene3D" id="3.30.1320.10">
    <property type="match status" value="1"/>
</dbReference>
<sequence length="204" mass="21744">MSVKIRLQRHGKKGKPFFHIVVADARARRDGKFIEKLGTYNPVVNPAIIELNVDAAVKWLDNGAQPTDTARAILSYKGVLYKKHLQGGVAKGAFDQATADSKFATWLETKEQQVLGKKDGLAKSKQEAKKAALEAEVKVNQARVDAAAKLEADAKAEEEAKKAEAKAAEEAANAPVAEEAAPEVVAEATEAPAADAEGTEEAQA</sequence>
<protein>
    <recommendedName>
        <fullName evidence="3">Small ribosomal subunit protein bS16</fullName>
    </recommendedName>
</protein>